<keyword evidence="2" id="KW-1185">Reference proteome</keyword>
<evidence type="ECO:0000313" key="2">
    <source>
        <dbReference type="Proteomes" id="UP001474421"/>
    </source>
</evidence>
<name>A0AAW1AYH2_CROAD</name>
<dbReference type="AlphaFoldDB" id="A0AAW1AYH2"/>
<reference evidence="1 2" key="1">
    <citation type="journal article" date="2024" name="Proc. Natl. Acad. Sci. U.S.A.">
        <title>The genetic regulatory architecture and epigenomic basis for age-related changes in rattlesnake venom.</title>
        <authorList>
            <person name="Hogan M.P."/>
            <person name="Holding M.L."/>
            <person name="Nystrom G.S."/>
            <person name="Colston T.J."/>
            <person name="Bartlett D.A."/>
            <person name="Mason A.J."/>
            <person name="Ellsworth S.A."/>
            <person name="Rautsaw R.M."/>
            <person name="Lawrence K.C."/>
            <person name="Strickland J.L."/>
            <person name="He B."/>
            <person name="Fraser P."/>
            <person name="Margres M.J."/>
            <person name="Gilbert D.M."/>
            <person name="Gibbs H.L."/>
            <person name="Parkinson C.L."/>
            <person name="Rokyta D.R."/>
        </authorList>
    </citation>
    <scope>NUCLEOTIDE SEQUENCE [LARGE SCALE GENOMIC DNA]</scope>
    <source>
        <strain evidence="1">DRR0105</strain>
    </source>
</reference>
<dbReference type="EMBL" id="JAOTOJ010000011">
    <property type="protein sequence ID" value="KAK9394566.1"/>
    <property type="molecule type" value="Genomic_DNA"/>
</dbReference>
<evidence type="ECO:0000313" key="1">
    <source>
        <dbReference type="EMBL" id="KAK9394566.1"/>
    </source>
</evidence>
<proteinExistence type="predicted"/>
<organism evidence="1 2">
    <name type="scientific">Crotalus adamanteus</name>
    <name type="common">Eastern diamondback rattlesnake</name>
    <dbReference type="NCBI Taxonomy" id="8729"/>
    <lineage>
        <taxon>Eukaryota</taxon>
        <taxon>Metazoa</taxon>
        <taxon>Chordata</taxon>
        <taxon>Craniata</taxon>
        <taxon>Vertebrata</taxon>
        <taxon>Euteleostomi</taxon>
        <taxon>Lepidosauria</taxon>
        <taxon>Squamata</taxon>
        <taxon>Bifurcata</taxon>
        <taxon>Unidentata</taxon>
        <taxon>Episquamata</taxon>
        <taxon>Toxicofera</taxon>
        <taxon>Serpentes</taxon>
        <taxon>Colubroidea</taxon>
        <taxon>Viperidae</taxon>
        <taxon>Crotalinae</taxon>
        <taxon>Crotalus</taxon>
    </lineage>
</organism>
<accession>A0AAW1AYH2</accession>
<gene>
    <name evidence="1" type="ORF">NXF25_015094</name>
</gene>
<feature type="non-terminal residue" evidence="1">
    <location>
        <position position="36"/>
    </location>
</feature>
<comment type="caution">
    <text evidence="1">The sequence shown here is derived from an EMBL/GenBank/DDBJ whole genome shotgun (WGS) entry which is preliminary data.</text>
</comment>
<protein>
    <submittedName>
        <fullName evidence="1">Uncharacterized protein</fullName>
    </submittedName>
</protein>
<dbReference type="Proteomes" id="UP001474421">
    <property type="component" value="Unassembled WGS sequence"/>
</dbReference>
<sequence>MNAKGSDLHVCQRLTTGMNFGEMTVFQAKSDDLLSA</sequence>